<comment type="caution">
    <text evidence="1">The sequence shown here is derived from an EMBL/GenBank/DDBJ whole genome shotgun (WGS) entry which is preliminary data.</text>
</comment>
<evidence type="ECO:0000313" key="2">
    <source>
        <dbReference type="Proteomes" id="UP000615446"/>
    </source>
</evidence>
<dbReference type="AlphaFoldDB" id="A0A8H3LPQ2"/>
<accession>A0A8H3LPQ2</accession>
<reference evidence="1" key="1">
    <citation type="submission" date="2019-10" db="EMBL/GenBank/DDBJ databases">
        <title>Conservation and host-specific expression of non-tandemly repeated heterogenous ribosome RNA gene in arbuscular mycorrhizal fungi.</title>
        <authorList>
            <person name="Maeda T."/>
            <person name="Kobayashi Y."/>
            <person name="Nakagawa T."/>
            <person name="Ezawa T."/>
            <person name="Yamaguchi K."/>
            <person name="Bino T."/>
            <person name="Nishimoto Y."/>
            <person name="Shigenobu S."/>
            <person name="Kawaguchi M."/>
        </authorList>
    </citation>
    <scope>NUCLEOTIDE SEQUENCE</scope>
    <source>
        <strain evidence="1">HR1</strain>
    </source>
</reference>
<dbReference type="Proteomes" id="UP000615446">
    <property type="component" value="Unassembled WGS sequence"/>
</dbReference>
<evidence type="ECO:0000313" key="1">
    <source>
        <dbReference type="EMBL" id="GES92573.1"/>
    </source>
</evidence>
<dbReference type="OrthoDB" id="2447694at2759"/>
<gene>
    <name evidence="1" type="ORF">RCL2_001934600</name>
</gene>
<protein>
    <submittedName>
        <fullName evidence="1">Uncharacterized protein</fullName>
    </submittedName>
</protein>
<sequence>MSNGENSEHLDDPDFLSDYVSSFGPQDVRSLRVNFRPGINAQEVIPYHIPPNRVIIPQEYVLQGVNRALLQNENINIAQLSPNNYVKSFIKKLHEVILSARANTGTNESLTDALVAHILYRVFDFDQWPLGINPHPRLKFMVGPDVSLTVIPEFVVKCQNYILLDKHLHNTAIGPTNNYGEPQIAGEILACANENVHEARIPYDVTVFVARVISTYVTFYRTTIKKEYWNELADGCPLDKSITVARWPVSSDPVNGFDLAEPNRRQAVLDALCRIYIVISEYQP</sequence>
<proteinExistence type="predicted"/>
<organism evidence="1 2">
    <name type="scientific">Rhizophagus clarus</name>
    <dbReference type="NCBI Taxonomy" id="94130"/>
    <lineage>
        <taxon>Eukaryota</taxon>
        <taxon>Fungi</taxon>
        <taxon>Fungi incertae sedis</taxon>
        <taxon>Mucoromycota</taxon>
        <taxon>Glomeromycotina</taxon>
        <taxon>Glomeromycetes</taxon>
        <taxon>Glomerales</taxon>
        <taxon>Glomeraceae</taxon>
        <taxon>Rhizophagus</taxon>
    </lineage>
</organism>
<dbReference type="EMBL" id="BLAL01000215">
    <property type="protein sequence ID" value="GES92573.1"/>
    <property type="molecule type" value="Genomic_DNA"/>
</dbReference>
<name>A0A8H3LPQ2_9GLOM</name>